<dbReference type="RefSeq" id="WP_028380148.1">
    <property type="nucleotide sequence ID" value="NZ_CAAAIT010000001.1"/>
</dbReference>
<dbReference type="Proteomes" id="UP000277577">
    <property type="component" value="Chromosome"/>
</dbReference>
<dbReference type="AlphaFoldDB" id="A0A0W0S8U2"/>
<dbReference type="EMBL" id="LNXW01000013">
    <property type="protein sequence ID" value="KTC79998.1"/>
    <property type="molecule type" value="Genomic_DNA"/>
</dbReference>
<dbReference type="EMBL" id="LR134173">
    <property type="protein sequence ID" value="VEB38425.1"/>
    <property type="molecule type" value="Genomic_DNA"/>
</dbReference>
<dbReference type="PIRSF" id="PIRSF006276">
    <property type="entry name" value="UspA"/>
    <property type="match status" value="1"/>
</dbReference>
<name>A0A0W0S8U2_9GAMM</name>
<dbReference type="PRINTS" id="PR01438">
    <property type="entry name" value="UNVRSLSTRESS"/>
</dbReference>
<proteinExistence type="inferred from homology"/>
<dbReference type="InterPro" id="IPR006015">
    <property type="entry name" value="Universal_stress_UspA"/>
</dbReference>
<evidence type="ECO:0000313" key="6">
    <source>
        <dbReference type="Proteomes" id="UP000054921"/>
    </source>
</evidence>
<dbReference type="PANTHER" id="PTHR46268">
    <property type="entry name" value="STRESS RESPONSE PROTEIN NHAX"/>
    <property type="match status" value="1"/>
</dbReference>
<comment type="subcellular location">
    <subcellularLocation>
        <location evidence="2">Cytoplasm</location>
    </subcellularLocation>
</comment>
<reference evidence="5 7" key="2">
    <citation type="submission" date="2018-12" db="EMBL/GenBank/DDBJ databases">
        <authorList>
            <consortium name="Pathogen Informatics"/>
        </authorList>
    </citation>
    <scope>NUCLEOTIDE SEQUENCE [LARGE SCALE GENOMIC DNA]</scope>
    <source>
        <strain evidence="5 7">NCTC11976</strain>
    </source>
</reference>
<dbReference type="SUPFAM" id="SSF52402">
    <property type="entry name" value="Adenine nucleotide alpha hydrolases-like"/>
    <property type="match status" value="1"/>
</dbReference>
<evidence type="ECO:0000313" key="4">
    <source>
        <dbReference type="EMBL" id="KTC79998.1"/>
    </source>
</evidence>
<organism evidence="4 6">
    <name type="scientific">Legionella cherrii</name>
    <dbReference type="NCBI Taxonomy" id="28084"/>
    <lineage>
        <taxon>Bacteria</taxon>
        <taxon>Pseudomonadati</taxon>
        <taxon>Pseudomonadota</taxon>
        <taxon>Gammaproteobacteria</taxon>
        <taxon>Legionellales</taxon>
        <taxon>Legionellaceae</taxon>
        <taxon>Legionella</taxon>
    </lineage>
</organism>
<evidence type="ECO:0000313" key="7">
    <source>
        <dbReference type="Proteomes" id="UP000277577"/>
    </source>
</evidence>
<dbReference type="Proteomes" id="UP000054921">
    <property type="component" value="Unassembled WGS sequence"/>
</dbReference>
<reference evidence="4 6" key="1">
    <citation type="submission" date="2015-11" db="EMBL/GenBank/DDBJ databases">
        <title>Genomic analysis of 38 Legionella species identifies large and diverse effector repertoires.</title>
        <authorList>
            <person name="Burstein D."/>
            <person name="Amaro F."/>
            <person name="Zusman T."/>
            <person name="Lifshitz Z."/>
            <person name="Cohen O."/>
            <person name="Gilbert J.A."/>
            <person name="Pupko T."/>
            <person name="Shuman H.A."/>
            <person name="Segal G."/>
        </authorList>
    </citation>
    <scope>NUCLEOTIDE SEQUENCE [LARGE SCALE GENOMIC DNA]</scope>
    <source>
        <strain evidence="4 6">ORW</strain>
    </source>
</reference>
<feature type="domain" description="UspA" evidence="3">
    <location>
        <begin position="1"/>
        <end position="138"/>
    </location>
</feature>
<accession>A0A0W0S8U2</accession>
<dbReference type="Gene3D" id="3.40.50.620">
    <property type="entry name" value="HUPs"/>
    <property type="match status" value="1"/>
</dbReference>
<keyword evidence="7" id="KW-1185">Reference proteome</keyword>
<dbReference type="GO" id="GO:0005737">
    <property type="term" value="C:cytoplasm"/>
    <property type="evidence" value="ECO:0007669"/>
    <property type="project" value="UniProtKB-SubCell"/>
</dbReference>
<protein>
    <recommendedName>
        <fullName evidence="2">Universal stress protein</fullName>
    </recommendedName>
</protein>
<comment type="similarity">
    <text evidence="1 2">Belongs to the universal stress protein A family.</text>
</comment>
<dbReference type="OrthoDB" id="9792500at2"/>
<dbReference type="PANTHER" id="PTHR46268:SF6">
    <property type="entry name" value="UNIVERSAL STRESS PROTEIN UP12"/>
    <property type="match status" value="1"/>
</dbReference>
<dbReference type="InterPro" id="IPR006016">
    <property type="entry name" value="UspA"/>
</dbReference>
<evidence type="ECO:0000256" key="2">
    <source>
        <dbReference type="PIRNR" id="PIRNR006276"/>
    </source>
</evidence>
<dbReference type="Pfam" id="PF00582">
    <property type="entry name" value="Usp"/>
    <property type="match status" value="1"/>
</dbReference>
<sequence length="151" mass="16594">MYKRVLFATDFDEVGIIAAHKAKKIADENGADLILVHVVEPIPAYAYPGFAGFAEVELSIREQAEKELNELGQKLGVDAKHRFIEFGSTKNEILRVAQERQIDLIVTGSHGKHGLSLLLGSTANSILHGAECDVLIVRSITPEKHTKEKHA</sequence>
<evidence type="ECO:0000256" key="1">
    <source>
        <dbReference type="ARBA" id="ARBA00008791"/>
    </source>
</evidence>
<evidence type="ECO:0000313" key="5">
    <source>
        <dbReference type="EMBL" id="VEB38425.1"/>
    </source>
</evidence>
<dbReference type="InterPro" id="IPR014729">
    <property type="entry name" value="Rossmann-like_a/b/a_fold"/>
</dbReference>
<keyword evidence="2" id="KW-0963">Cytoplasm</keyword>
<dbReference type="PATRIC" id="fig|28084.5.peg.2189"/>
<gene>
    <name evidence="5" type="primary">UspA</name>
    <name evidence="4" type="ORF">Lche_2018</name>
    <name evidence="5" type="ORF">NCTC11976_02727</name>
</gene>
<dbReference type="STRING" id="28084.Lche_2018"/>
<dbReference type="CDD" id="cd23657">
    <property type="entry name" value="USP-A-like"/>
    <property type="match status" value="1"/>
</dbReference>
<evidence type="ECO:0000259" key="3">
    <source>
        <dbReference type="Pfam" id="PF00582"/>
    </source>
</evidence>